<sequence length="122" mass="12483">MLPQPVGHAVAGAVATEARAVAAWVEAAWAVVAWAGVAATADVALISASATHTGGFTVLFRAIASPKVCMLVISTRTTGMAERLHLGITHCYGSGQAQPPRMLVLRARLSGAVPVGVRTVRA</sequence>
<protein>
    <submittedName>
        <fullName evidence="1">Uncharacterized protein</fullName>
    </submittedName>
</protein>
<gene>
    <name evidence="1" type="ORF">SSP24_29760</name>
</gene>
<keyword evidence="2" id="KW-1185">Reference proteome</keyword>
<proteinExistence type="predicted"/>
<reference evidence="1 2" key="1">
    <citation type="submission" date="2019-06" db="EMBL/GenBank/DDBJ databases">
        <title>Whole genome shotgun sequence of Streptomyces spinoverrucosus NBRC 14228.</title>
        <authorList>
            <person name="Hosoyama A."/>
            <person name="Uohara A."/>
            <person name="Ohji S."/>
            <person name="Ichikawa N."/>
        </authorList>
    </citation>
    <scope>NUCLEOTIDE SEQUENCE [LARGE SCALE GENOMIC DNA]</scope>
    <source>
        <strain evidence="1 2">NBRC 14228</strain>
    </source>
</reference>
<evidence type="ECO:0000313" key="1">
    <source>
        <dbReference type="EMBL" id="GEC05321.1"/>
    </source>
</evidence>
<dbReference type="EMBL" id="BJND01000020">
    <property type="protein sequence ID" value="GEC05321.1"/>
    <property type="molecule type" value="Genomic_DNA"/>
</dbReference>
<name>A0A4Y3VI27_9ACTN</name>
<dbReference type="Proteomes" id="UP000317881">
    <property type="component" value="Unassembled WGS sequence"/>
</dbReference>
<accession>A0A4Y3VI27</accession>
<evidence type="ECO:0000313" key="2">
    <source>
        <dbReference type="Proteomes" id="UP000317881"/>
    </source>
</evidence>
<organism evidence="1 2">
    <name type="scientific">Streptomyces spinoverrucosus</name>
    <dbReference type="NCBI Taxonomy" id="284043"/>
    <lineage>
        <taxon>Bacteria</taxon>
        <taxon>Bacillati</taxon>
        <taxon>Actinomycetota</taxon>
        <taxon>Actinomycetes</taxon>
        <taxon>Kitasatosporales</taxon>
        <taxon>Streptomycetaceae</taxon>
        <taxon>Streptomyces</taxon>
    </lineage>
</organism>
<dbReference type="AlphaFoldDB" id="A0A4Y3VI27"/>
<comment type="caution">
    <text evidence="1">The sequence shown here is derived from an EMBL/GenBank/DDBJ whole genome shotgun (WGS) entry which is preliminary data.</text>
</comment>